<gene>
    <name evidence="3" type="primary">lpxF</name>
    <name evidence="3" type="ORF">AAE02nite_44530</name>
</gene>
<dbReference type="Gene3D" id="1.20.144.10">
    <property type="entry name" value="Phosphatidic acid phosphatase type 2/haloperoxidase"/>
    <property type="match status" value="2"/>
</dbReference>
<protein>
    <submittedName>
        <fullName evidence="3">Lipid A 4'-phosphatase</fullName>
    </submittedName>
</protein>
<feature type="transmembrane region" description="Helical" evidence="1">
    <location>
        <begin position="132"/>
        <end position="155"/>
    </location>
</feature>
<keyword evidence="1" id="KW-0812">Transmembrane</keyword>
<dbReference type="InterPro" id="IPR036938">
    <property type="entry name" value="PAP2/HPO_sf"/>
</dbReference>
<dbReference type="PANTHER" id="PTHR14969:SF13">
    <property type="entry name" value="AT30094P"/>
    <property type="match status" value="1"/>
</dbReference>
<sequence length="194" mass="22445">MLEYLKELDLQLFDYLNGYTHTFWDAFMIQISDRKFWFPLYAFLLFYLIYTFRNQSILKLVAIGLTIAAADGISAQIIKPLVGRLRPCHDAALADIVVIIDRCGGQYGFVSSHAANTFGLAMIAAMLLDKRYFYLKLFLFVWATFISYSRIYLGVHYPGDVLFGALLGILLGYIIGKLYWWTRNRYYPEKPAEL</sequence>
<evidence type="ECO:0000313" key="4">
    <source>
        <dbReference type="Proteomes" id="UP000321532"/>
    </source>
</evidence>
<proteinExistence type="predicted"/>
<feature type="domain" description="Phosphatidic acid phosphatase type 2/haloperoxidase" evidence="2">
    <location>
        <begin position="58"/>
        <end position="176"/>
    </location>
</feature>
<reference evidence="3 4" key="1">
    <citation type="submission" date="2019-07" db="EMBL/GenBank/DDBJ databases">
        <title>Whole genome shotgun sequence of Adhaeribacter aerolatus NBRC 106133.</title>
        <authorList>
            <person name="Hosoyama A."/>
            <person name="Uohara A."/>
            <person name="Ohji S."/>
            <person name="Ichikawa N."/>
        </authorList>
    </citation>
    <scope>NUCLEOTIDE SEQUENCE [LARGE SCALE GENOMIC DNA]</scope>
    <source>
        <strain evidence="3 4">NBRC 106133</strain>
    </source>
</reference>
<feature type="transmembrane region" description="Helical" evidence="1">
    <location>
        <begin position="161"/>
        <end position="180"/>
    </location>
</feature>
<organism evidence="3 4">
    <name type="scientific">Adhaeribacter aerolatus</name>
    <dbReference type="NCBI Taxonomy" id="670289"/>
    <lineage>
        <taxon>Bacteria</taxon>
        <taxon>Pseudomonadati</taxon>
        <taxon>Bacteroidota</taxon>
        <taxon>Cytophagia</taxon>
        <taxon>Cytophagales</taxon>
        <taxon>Hymenobacteraceae</taxon>
        <taxon>Adhaeribacter</taxon>
    </lineage>
</organism>
<keyword evidence="1" id="KW-1133">Transmembrane helix</keyword>
<dbReference type="EMBL" id="BJYS01000044">
    <property type="protein sequence ID" value="GEO06789.1"/>
    <property type="molecule type" value="Genomic_DNA"/>
</dbReference>
<dbReference type="RefSeq" id="WP_146903573.1">
    <property type="nucleotide sequence ID" value="NZ_BJYS01000044.1"/>
</dbReference>
<name>A0A512B4A0_9BACT</name>
<comment type="caution">
    <text evidence="3">The sequence shown here is derived from an EMBL/GenBank/DDBJ whole genome shotgun (WGS) entry which is preliminary data.</text>
</comment>
<evidence type="ECO:0000313" key="3">
    <source>
        <dbReference type="EMBL" id="GEO06789.1"/>
    </source>
</evidence>
<dbReference type="SUPFAM" id="SSF48317">
    <property type="entry name" value="Acid phosphatase/Vanadium-dependent haloperoxidase"/>
    <property type="match status" value="1"/>
</dbReference>
<feature type="transmembrane region" description="Helical" evidence="1">
    <location>
        <begin position="36"/>
        <end position="52"/>
    </location>
</feature>
<dbReference type="PANTHER" id="PTHR14969">
    <property type="entry name" value="SPHINGOSINE-1-PHOSPHATE PHOSPHOHYDROLASE"/>
    <property type="match status" value="1"/>
</dbReference>
<dbReference type="AlphaFoldDB" id="A0A512B4A0"/>
<keyword evidence="4" id="KW-1185">Reference proteome</keyword>
<dbReference type="CDD" id="cd03395">
    <property type="entry name" value="PAP2_like_4"/>
    <property type="match status" value="1"/>
</dbReference>
<accession>A0A512B4A0</accession>
<dbReference type="Proteomes" id="UP000321532">
    <property type="component" value="Unassembled WGS sequence"/>
</dbReference>
<evidence type="ECO:0000259" key="2">
    <source>
        <dbReference type="SMART" id="SM00014"/>
    </source>
</evidence>
<keyword evidence="1" id="KW-0472">Membrane</keyword>
<dbReference type="InterPro" id="IPR000326">
    <property type="entry name" value="PAP2/HPO"/>
</dbReference>
<dbReference type="OrthoDB" id="9789113at2"/>
<dbReference type="Pfam" id="PF01569">
    <property type="entry name" value="PAP2"/>
    <property type="match status" value="1"/>
</dbReference>
<evidence type="ECO:0000256" key="1">
    <source>
        <dbReference type="SAM" id="Phobius"/>
    </source>
</evidence>
<dbReference type="SMART" id="SM00014">
    <property type="entry name" value="acidPPc"/>
    <property type="match status" value="1"/>
</dbReference>